<dbReference type="EMBL" id="JBHUFU010000001">
    <property type="protein sequence ID" value="MFD1828658.1"/>
    <property type="molecule type" value="Genomic_DNA"/>
</dbReference>
<evidence type="ECO:0000256" key="1">
    <source>
        <dbReference type="SAM" id="MobiDB-lite"/>
    </source>
</evidence>
<dbReference type="RefSeq" id="WP_380896369.1">
    <property type="nucleotide sequence ID" value="NZ_JBHUFU010000001.1"/>
</dbReference>
<sequence length="65" mass="6961">MPTGHLPGVVRATEWRFKSPFAVRPTMRGGLTTRYRIHEGGAPPTAGRRGSPAGTTSTRLASERG</sequence>
<proteinExistence type="predicted"/>
<gene>
    <name evidence="2" type="ORF">ACFSJS_03120</name>
</gene>
<name>A0ABW4PD98_9ACTN</name>
<evidence type="ECO:0000313" key="2">
    <source>
        <dbReference type="EMBL" id="MFD1828658.1"/>
    </source>
</evidence>
<accession>A0ABW4PD98</accession>
<reference evidence="3" key="1">
    <citation type="journal article" date="2019" name="Int. J. Syst. Evol. Microbiol.">
        <title>The Global Catalogue of Microorganisms (GCM) 10K type strain sequencing project: providing services to taxonomists for standard genome sequencing and annotation.</title>
        <authorList>
            <consortium name="The Broad Institute Genomics Platform"/>
            <consortium name="The Broad Institute Genome Sequencing Center for Infectious Disease"/>
            <person name="Wu L."/>
            <person name="Ma J."/>
        </authorList>
    </citation>
    <scope>NUCLEOTIDE SEQUENCE [LARGE SCALE GENOMIC DNA]</scope>
    <source>
        <strain evidence="3">CGMCC 4.7455</strain>
    </source>
</reference>
<evidence type="ECO:0000313" key="3">
    <source>
        <dbReference type="Proteomes" id="UP001597365"/>
    </source>
</evidence>
<feature type="compositionally biased region" description="Polar residues" evidence="1">
    <location>
        <begin position="53"/>
        <end position="65"/>
    </location>
</feature>
<feature type="region of interest" description="Disordered" evidence="1">
    <location>
        <begin position="36"/>
        <end position="65"/>
    </location>
</feature>
<keyword evidence="3" id="KW-1185">Reference proteome</keyword>
<organism evidence="2 3">
    <name type="scientific">Streptomyces desertarenae</name>
    <dbReference type="NCBI Taxonomy" id="2666184"/>
    <lineage>
        <taxon>Bacteria</taxon>
        <taxon>Bacillati</taxon>
        <taxon>Actinomycetota</taxon>
        <taxon>Actinomycetes</taxon>
        <taxon>Kitasatosporales</taxon>
        <taxon>Streptomycetaceae</taxon>
        <taxon>Streptomyces</taxon>
    </lineage>
</organism>
<protein>
    <submittedName>
        <fullName evidence="2">Uncharacterized protein</fullName>
    </submittedName>
</protein>
<dbReference type="Proteomes" id="UP001597365">
    <property type="component" value="Unassembled WGS sequence"/>
</dbReference>
<comment type="caution">
    <text evidence="2">The sequence shown here is derived from an EMBL/GenBank/DDBJ whole genome shotgun (WGS) entry which is preliminary data.</text>
</comment>